<keyword evidence="2" id="KW-1185">Reference proteome</keyword>
<reference evidence="1 2" key="1">
    <citation type="submission" date="2018-07" db="EMBL/GenBank/DDBJ databases">
        <title>Genomic Encyclopedia of Type Strains, Phase III (KMG-III): the genomes of soil and plant-associated and newly described type strains.</title>
        <authorList>
            <person name="Whitman W."/>
        </authorList>
    </citation>
    <scope>NUCLEOTIDE SEQUENCE [LARGE SCALE GENOMIC DNA]</scope>
    <source>
        <strain evidence="1 2">CECT 8488</strain>
    </source>
</reference>
<proteinExistence type="predicted"/>
<sequence>MQNPIFINDDIRQQMMRGRIERSRFMTKFFLDLFHLPARIAEKLRALLVRTNHHDRATPRDFKPTRL</sequence>
<evidence type="ECO:0000313" key="2">
    <source>
        <dbReference type="Proteomes" id="UP000256845"/>
    </source>
</evidence>
<dbReference type="AlphaFoldDB" id="A0A3D9HS74"/>
<dbReference type="RefSeq" id="WP_115935901.1">
    <property type="nucleotide sequence ID" value="NZ_QRDW01000002.1"/>
</dbReference>
<dbReference type="EMBL" id="QRDW01000002">
    <property type="protein sequence ID" value="RED52363.1"/>
    <property type="molecule type" value="Genomic_DNA"/>
</dbReference>
<name>A0A3D9HS74_9PROT</name>
<accession>A0A3D9HS74</accession>
<evidence type="ECO:0000313" key="1">
    <source>
        <dbReference type="EMBL" id="RED52363.1"/>
    </source>
</evidence>
<comment type="caution">
    <text evidence="1">The sequence shown here is derived from an EMBL/GenBank/DDBJ whole genome shotgun (WGS) entry which is preliminary data.</text>
</comment>
<dbReference type="Proteomes" id="UP000256845">
    <property type="component" value="Unassembled WGS sequence"/>
</dbReference>
<organism evidence="1 2">
    <name type="scientific">Aestuariispira insulae</name>
    <dbReference type="NCBI Taxonomy" id="1461337"/>
    <lineage>
        <taxon>Bacteria</taxon>
        <taxon>Pseudomonadati</taxon>
        <taxon>Pseudomonadota</taxon>
        <taxon>Alphaproteobacteria</taxon>
        <taxon>Rhodospirillales</taxon>
        <taxon>Kiloniellaceae</taxon>
        <taxon>Aestuariispira</taxon>
    </lineage>
</organism>
<protein>
    <submittedName>
        <fullName evidence="1">Uncharacterized protein</fullName>
    </submittedName>
</protein>
<gene>
    <name evidence="1" type="ORF">DFP90_102384</name>
</gene>